<accession>A0A4V6KRL7</accession>
<reference evidence="2 3" key="1">
    <citation type="submission" date="2019-05" db="EMBL/GenBank/DDBJ databases">
        <authorList>
            <consortium name="Pathogen Informatics"/>
        </authorList>
    </citation>
    <scope>NUCLEOTIDE SEQUENCE [LARGE SCALE GENOMIC DNA]</scope>
    <source>
        <strain evidence="2 3">NCTC11429</strain>
    </source>
</reference>
<gene>
    <name evidence="2" type="primary">mtaD_2</name>
    <name evidence="2" type="ORF">NCTC11429_02870</name>
</gene>
<sequence>MAGRLPWKAENLKKKNMMIIRNIRIFDGAPVSGAKDIYIEDGIITAIKENTGGYDQEQGHVVLDGKGMLAVAGMTDSHKHVWQAPFKGYSADQLLLEYLEKVCGDMAQKISAEQLYQLNLYGYLQAAASGVSNVFDWSHIMNSEAHADAAVQAAIDSGINVLFFHSTSAFGRDKLWNNSTIPHQPYVEQLARSHKHQSNVRIGMGIRGPEFATMEVNRADIELAASLDCPVSMHLGSSILGKIHQPVRQLADHGLLDERLNLVHCSTLSSEEYGLIAEAGCLVSITPEAELQTALGYPAVELLADHPSAKWAIGTDIPTGATDSLIFQQRLLLQYYRGYMNQRAIDQMQFPTDIPYKANKFFFDSMDHANSYSGFNVSSKIEVGRNACINLFQWDQLEMGGFGQHPAFYFLQEEQLRTIVVNGKLFKLDGDWIDHDFQALSHQVQEIAKGILS</sequence>
<keyword evidence="1 2" id="KW-0378">Hydrolase</keyword>
<name>A0A4V6KRL7_9SPHI</name>
<dbReference type="GO" id="GO:0050270">
    <property type="term" value="F:S-adenosylhomocysteine deaminase activity"/>
    <property type="evidence" value="ECO:0007669"/>
    <property type="project" value="UniProtKB-EC"/>
</dbReference>
<proteinExistence type="predicted"/>
<dbReference type="PANTHER" id="PTHR43794">
    <property type="entry name" value="AMINOHYDROLASE SSNA-RELATED"/>
    <property type="match status" value="1"/>
</dbReference>
<evidence type="ECO:0000313" key="3">
    <source>
        <dbReference type="Proteomes" id="UP000308196"/>
    </source>
</evidence>
<dbReference type="PANTHER" id="PTHR43794:SF11">
    <property type="entry name" value="AMIDOHYDROLASE-RELATED DOMAIN-CONTAINING PROTEIN"/>
    <property type="match status" value="1"/>
</dbReference>
<dbReference type="KEGG" id="stha:NCTC11429_02870"/>
<dbReference type="EC" id="3.5.4.28" evidence="2"/>
<dbReference type="InterPro" id="IPR050287">
    <property type="entry name" value="MTA/SAH_deaminase"/>
</dbReference>
<dbReference type="InterPro" id="IPR032466">
    <property type="entry name" value="Metal_Hydrolase"/>
</dbReference>
<dbReference type="Gene3D" id="2.30.40.10">
    <property type="entry name" value="Urease, subunit C, domain 1"/>
    <property type="match status" value="1"/>
</dbReference>
<dbReference type="SUPFAM" id="SSF51338">
    <property type="entry name" value="Composite domain of metallo-dependent hydrolases"/>
    <property type="match status" value="1"/>
</dbReference>
<dbReference type="AlphaFoldDB" id="A0A4V6KRL7"/>
<dbReference type="SUPFAM" id="SSF51556">
    <property type="entry name" value="Metallo-dependent hydrolases"/>
    <property type="match status" value="1"/>
</dbReference>
<dbReference type="Gene3D" id="3.20.20.140">
    <property type="entry name" value="Metal-dependent hydrolases"/>
    <property type="match status" value="1"/>
</dbReference>
<organism evidence="2 3">
    <name type="scientific">Sphingobacterium thalpophilum</name>
    <dbReference type="NCBI Taxonomy" id="259"/>
    <lineage>
        <taxon>Bacteria</taxon>
        <taxon>Pseudomonadati</taxon>
        <taxon>Bacteroidota</taxon>
        <taxon>Sphingobacteriia</taxon>
        <taxon>Sphingobacteriales</taxon>
        <taxon>Sphingobacteriaceae</taxon>
        <taxon>Sphingobacterium</taxon>
    </lineage>
</organism>
<dbReference type="Proteomes" id="UP000308196">
    <property type="component" value="Chromosome"/>
</dbReference>
<dbReference type="EMBL" id="LR590484">
    <property type="protein sequence ID" value="VTR43478.1"/>
    <property type="molecule type" value="Genomic_DNA"/>
</dbReference>
<dbReference type="STRING" id="1123265.GCA_000686625_01957"/>
<evidence type="ECO:0000256" key="1">
    <source>
        <dbReference type="ARBA" id="ARBA00022801"/>
    </source>
</evidence>
<evidence type="ECO:0000313" key="2">
    <source>
        <dbReference type="EMBL" id="VTR43478.1"/>
    </source>
</evidence>
<protein>
    <submittedName>
        <fullName evidence="2">5-methylthioadenosine/S-adenosylhomocysteine deaminase</fullName>
        <ecNumber evidence="2">3.5.4.28</ecNumber>
    </submittedName>
</protein>
<dbReference type="InterPro" id="IPR011059">
    <property type="entry name" value="Metal-dep_hydrolase_composite"/>
</dbReference>